<feature type="signal peptide" evidence="1">
    <location>
        <begin position="1"/>
        <end position="19"/>
    </location>
</feature>
<gene>
    <name evidence="2" type="ORF">GBAR_LOCUS30098</name>
</gene>
<accession>A0AA35TWT9</accession>
<feature type="non-terminal residue" evidence="2">
    <location>
        <position position="1"/>
    </location>
</feature>
<evidence type="ECO:0000256" key="1">
    <source>
        <dbReference type="SAM" id="SignalP"/>
    </source>
</evidence>
<keyword evidence="3" id="KW-1185">Reference proteome</keyword>
<comment type="caution">
    <text evidence="2">The sequence shown here is derived from an EMBL/GenBank/DDBJ whole genome shotgun (WGS) entry which is preliminary data.</text>
</comment>
<evidence type="ECO:0000313" key="2">
    <source>
        <dbReference type="EMBL" id="CAI8055126.1"/>
    </source>
</evidence>
<proteinExistence type="predicted"/>
<keyword evidence="1" id="KW-0732">Signal</keyword>
<protein>
    <submittedName>
        <fullName evidence="2">Uncharacterized protein</fullName>
    </submittedName>
</protein>
<name>A0AA35TWT9_GEOBA</name>
<evidence type="ECO:0000313" key="3">
    <source>
        <dbReference type="Proteomes" id="UP001174909"/>
    </source>
</evidence>
<organism evidence="2 3">
    <name type="scientific">Geodia barretti</name>
    <name type="common">Barrett's horny sponge</name>
    <dbReference type="NCBI Taxonomy" id="519541"/>
    <lineage>
        <taxon>Eukaryota</taxon>
        <taxon>Metazoa</taxon>
        <taxon>Porifera</taxon>
        <taxon>Demospongiae</taxon>
        <taxon>Heteroscleromorpha</taxon>
        <taxon>Tetractinellida</taxon>
        <taxon>Astrophorina</taxon>
        <taxon>Geodiidae</taxon>
        <taxon>Geodia</taxon>
    </lineage>
</organism>
<sequence length="204" mass="22103">MIAMRSLFLLPAILSLSLSQSAVPQIQVIPEGLESVNGSAANMGCVVDLFNGTTCGSPGSYLVDGSSPLINTDSPDWASRLVTVKRDERDPGIFIPHVLLTFGFDTAVPLSGIEMDLFICPDWNISAPYVTAYLNEEYNLTFTPELQFITGKPSSQSSCDSLTTLSISGDRLSSSYRTVHVLVDFLNDPSIKWVFIGEIKFLAG</sequence>
<dbReference type="EMBL" id="CASHTH010004248">
    <property type="protein sequence ID" value="CAI8055126.1"/>
    <property type="molecule type" value="Genomic_DNA"/>
</dbReference>
<feature type="chain" id="PRO_5041430506" evidence="1">
    <location>
        <begin position="20"/>
        <end position="204"/>
    </location>
</feature>
<reference evidence="2" key="1">
    <citation type="submission" date="2023-03" db="EMBL/GenBank/DDBJ databases">
        <authorList>
            <person name="Steffen K."/>
            <person name="Cardenas P."/>
        </authorList>
    </citation>
    <scope>NUCLEOTIDE SEQUENCE</scope>
</reference>
<dbReference type="AlphaFoldDB" id="A0AA35TWT9"/>
<dbReference type="Proteomes" id="UP001174909">
    <property type="component" value="Unassembled WGS sequence"/>
</dbReference>